<dbReference type="Pfam" id="PF03729">
    <property type="entry name" value="DUF308"/>
    <property type="match status" value="1"/>
</dbReference>
<gene>
    <name evidence="2" type="ORF">HNR26_004506</name>
</gene>
<organism evidence="2 3">
    <name type="scientific">Rhizobium rosettiformans</name>
    <dbReference type="NCBI Taxonomy" id="1368430"/>
    <lineage>
        <taxon>Bacteria</taxon>
        <taxon>Pseudomonadati</taxon>
        <taxon>Pseudomonadota</taxon>
        <taxon>Alphaproteobacteria</taxon>
        <taxon>Hyphomicrobiales</taxon>
        <taxon>Rhizobiaceae</taxon>
        <taxon>Rhizobium/Agrobacterium group</taxon>
        <taxon>Rhizobium</taxon>
    </lineage>
</organism>
<evidence type="ECO:0000256" key="1">
    <source>
        <dbReference type="SAM" id="Phobius"/>
    </source>
</evidence>
<feature type="transmembrane region" description="Helical" evidence="1">
    <location>
        <begin position="112"/>
        <end position="137"/>
    </location>
</feature>
<accession>A0A7W8HUM2</accession>
<dbReference type="InterPro" id="IPR005325">
    <property type="entry name" value="DUF308_memb"/>
</dbReference>
<name>A0A7W8HUM2_9HYPH</name>
<dbReference type="RefSeq" id="WP_246035162.1">
    <property type="nucleotide sequence ID" value="NZ_JACHGA010000019.1"/>
</dbReference>
<feature type="transmembrane region" description="Helical" evidence="1">
    <location>
        <begin position="87"/>
        <end position="105"/>
    </location>
</feature>
<dbReference type="EMBL" id="JACHGA010000019">
    <property type="protein sequence ID" value="MBB5278407.1"/>
    <property type="molecule type" value="Genomic_DNA"/>
</dbReference>
<dbReference type="PANTHER" id="PTHR34989">
    <property type="entry name" value="PROTEIN HDED"/>
    <property type="match status" value="1"/>
</dbReference>
<evidence type="ECO:0000313" key="2">
    <source>
        <dbReference type="EMBL" id="MBB5278407.1"/>
    </source>
</evidence>
<reference evidence="2 3" key="1">
    <citation type="submission" date="2020-08" db="EMBL/GenBank/DDBJ databases">
        <title>Genomic Encyclopedia of Type Strains, Phase IV (KMG-IV): sequencing the most valuable type-strain genomes for metagenomic binning, comparative biology and taxonomic classification.</title>
        <authorList>
            <person name="Goeker M."/>
        </authorList>
    </citation>
    <scope>NUCLEOTIDE SEQUENCE [LARGE SCALE GENOMIC DNA]</scope>
    <source>
        <strain evidence="2 3">DSM 26376</strain>
    </source>
</reference>
<keyword evidence="1" id="KW-0812">Transmembrane</keyword>
<sequence>MNKEVNAMPISLAAAAQTYREAARDAVRRHSTFHLVQAALLVVAGIVAIVFPAFSSAAAVVVFGWLLIASGIVQAIGLISARHAPNFWLQIISAILGVLLGILLLRNIAQGMLLLSLLLIIFFMIEGMSKVVFALTIRPLPNWLWVFASGVLSVVLSLVLFAAMPVTALWLIGLMLGLDLIAIGAALGAMAWRLRGQAVPAA</sequence>
<feature type="transmembrane region" description="Helical" evidence="1">
    <location>
        <begin position="169"/>
        <end position="192"/>
    </location>
</feature>
<dbReference type="Proteomes" id="UP000550895">
    <property type="component" value="Unassembled WGS sequence"/>
</dbReference>
<keyword evidence="1" id="KW-0472">Membrane</keyword>
<feature type="transmembrane region" description="Helical" evidence="1">
    <location>
        <begin position="32"/>
        <end position="51"/>
    </location>
</feature>
<feature type="transmembrane region" description="Helical" evidence="1">
    <location>
        <begin position="143"/>
        <end position="162"/>
    </location>
</feature>
<evidence type="ECO:0000313" key="3">
    <source>
        <dbReference type="Proteomes" id="UP000550895"/>
    </source>
</evidence>
<protein>
    <submittedName>
        <fullName evidence="2">Uncharacterized membrane protein HdeD (DUF308 family)</fullName>
    </submittedName>
</protein>
<dbReference type="InterPro" id="IPR052712">
    <property type="entry name" value="Acid_resist_chaperone_HdeD"/>
</dbReference>
<proteinExistence type="predicted"/>
<comment type="caution">
    <text evidence="2">The sequence shown here is derived from an EMBL/GenBank/DDBJ whole genome shotgun (WGS) entry which is preliminary data.</text>
</comment>
<dbReference type="AlphaFoldDB" id="A0A7W8HUM2"/>
<feature type="transmembrane region" description="Helical" evidence="1">
    <location>
        <begin position="58"/>
        <end position="81"/>
    </location>
</feature>
<keyword evidence="1" id="KW-1133">Transmembrane helix</keyword>
<keyword evidence="3" id="KW-1185">Reference proteome</keyword>
<dbReference type="GO" id="GO:0005886">
    <property type="term" value="C:plasma membrane"/>
    <property type="evidence" value="ECO:0007669"/>
    <property type="project" value="TreeGrafter"/>
</dbReference>
<dbReference type="PANTHER" id="PTHR34989:SF1">
    <property type="entry name" value="PROTEIN HDED"/>
    <property type="match status" value="1"/>
</dbReference>